<comment type="caution">
    <text evidence="2">The sequence shown here is derived from an EMBL/GenBank/DDBJ whole genome shotgun (WGS) entry which is preliminary data.</text>
</comment>
<evidence type="ECO:0000313" key="2">
    <source>
        <dbReference type="EMBL" id="MDD1780618.1"/>
    </source>
</evidence>
<dbReference type="Proteomes" id="UP001149821">
    <property type="component" value="Unassembled WGS sequence"/>
</dbReference>
<sequence length="91" mass="10810">MEQLDFFTVPSPCIGVCQANNKGYCKGCFRSREERFQWNDFTSEQRRNVVRLCKQRYQRILRAKLAQDASQRNEEEINPQQSLFDDDDPES</sequence>
<gene>
    <name evidence="2" type="ORF">LRP49_05320</name>
</gene>
<proteinExistence type="predicted"/>
<dbReference type="PANTHER" id="PTHR35175">
    <property type="entry name" value="DUF1289 DOMAIN-CONTAINING PROTEIN"/>
    <property type="match status" value="1"/>
</dbReference>
<dbReference type="EMBL" id="JAJUBB010000003">
    <property type="protein sequence ID" value="MDD1780618.1"/>
    <property type="molecule type" value="Genomic_DNA"/>
</dbReference>
<dbReference type="Pfam" id="PF06945">
    <property type="entry name" value="DUF1289"/>
    <property type="match status" value="1"/>
</dbReference>
<protein>
    <submittedName>
        <fullName evidence="2">DUF1289 domain-containing protein</fullName>
    </submittedName>
</protein>
<accession>A0ABT5QIW2</accession>
<name>A0ABT5QIW2_9GAMM</name>
<dbReference type="PANTHER" id="PTHR35175:SF1">
    <property type="entry name" value="OXIDOREDUCTASE"/>
    <property type="match status" value="1"/>
</dbReference>
<keyword evidence="3" id="KW-1185">Reference proteome</keyword>
<reference evidence="2" key="1">
    <citation type="submission" date="2021-12" db="EMBL/GenBank/DDBJ databases">
        <title>Enterovibrio ZSDZ35 sp. nov. and Enterovibrio ZSDZ42 sp. nov., isolated from coastal seawater in Qingdao.</title>
        <authorList>
            <person name="Zhang P."/>
        </authorList>
    </citation>
    <scope>NUCLEOTIDE SEQUENCE</scope>
    <source>
        <strain evidence="2">ZSDZ35</strain>
    </source>
</reference>
<organism evidence="2 3">
    <name type="scientific">Enterovibrio qingdaonensis</name>
    <dbReference type="NCBI Taxonomy" id="2899818"/>
    <lineage>
        <taxon>Bacteria</taxon>
        <taxon>Pseudomonadati</taxon>
        <taxon>Pseudomonadota</taxon>
        <taxon>Gammaproteobacteria</taxon>
        <taxon>Vibrionales</taxon>
        <taxon>Vibrionaceae</taxon>
        <taxon>Enterovibrio</taxon>
    </lineage>
</organism>
<evidence type="ECO:0000313" key="3">
    <source>
        <dbReference type="Proteomes" id="UP001149821"/>
    </source>
</evidence>
<dbReference type="RefSeq" id="WP_274140740.1">
    <property type="nucleotide sequence ID" value="NZ_JAJUBB010000003.1"/>
</dbReference>
<evidence type="ECO:0000256" key="1">
    <source>
        <dbReference type="SAM" id="MobiDB-lite"/>
    </source>
</evidence>
<feature type="region of interest" description="Disordered" evidence="1">
    <location>
        <begin position="67"/>
        <end position="91"/>
    </location>
</feature>
<dbReference type="InterPro" id="IPR010710">
    <property type="entry name" value="DUF1289"/>
</dbReference>